<dbReference type="SUPFAM" id="SSF54637">
    <property type="entry name" value="Thioesterase/thiol ester dehydrase-isomerase"/>
    <property type="match status" value="1"/>
</dbReference>
<evidence type="ECO:0000256" key="8">
    <source>
        <dbReference type="HAMAP-Rule" id="MF_00101"/>
    </source>
</evidence>
<evidence type="ECO:0000256" key="2">
    <source>
        <dbReference type="ARBA" id="ARBA00022679"/>
    </source>
</evidence>
<dbReference type="InterPro" id="IPR004568">
    <property type="entry name" value="Ppantetheine-prot_Trfase_dom"/>
</dbReference>
<dbReference type="NCBIfam" id="TIGR00556">
    <property type="entry name" value="pantethn_trn"/>
    <property type="match status" value="1"/>
</dbReference>
<dbReference type="InterPro" id="IPR002582">
    <property type="entry name" value="ACPS"/>
</dbReference>
<comment type="cofactor">
    <cofactor evidence="8">
        <name>Mg(2+)</name>
        <dbReference type="ChEBI" id="CHEBI:18420"/>
    </cofactor>
</comment>
<dbReference type="GO" id="GO:0016829">
    <property type="term" value="F:lyase activity"/>
    <property type="evidence" value="ECO:0007669"/>
    <property type="project" value="UniProtKB-KW"/>
</dbReference>
<comment type="subcellular location">
    <subcellularLocation>
        <location evidence="8">Cytoplasm</location>
    </subcellularLocation>
</comment>
<keyword evidence="12" id="KW-1185">Reference proteome</keyword>
<sequence>MRTAAKQAARVGLDVLDRSELRRLIERPWFLRFSFAPEERAHAETLGEDRRLEFLAGRFAAKEALLKVLGIGFLQGVTPREIYVEHTAHGAPVVHLRGRAVQLAPSSVSVSVSITHKQNVVAAVAISLPEALGATADDSTGEAAGNGRTEPTAPKELDAVPPPNTPVTATSRTGTRDEREAQTTAFLRVRVGQEEAHYGGDLVDGARILRLFGDLVTEITVRTDGDEGLLAQYSDIRFTAPVRPGDYIEARARLVRRTRLRRVVELEAHKVIRASPEEADSAGEVLDEPQLVCAATATTVVPHRRAHTATARTSTPEEA</sequence>
<dbReference type="GO" id="GO:0006633">
    <property type="term" value="P:fatty acid biosynthetic process"/>
    <property type="evidence" value="ECO:0007669"/>
    <property type="project" value="UniProtKB-UniRule"/>
</dbReference>
<dbReference type="InterPro" id="IPR037143">
    <property type="entry name" value="4-PPantetheinyl_Trfase_dom_sf"/>
</dbReference>
<name>A0A8I0TLW8_9ACTN</name>
<dbReference type="EMBL" id="JADBGF010000001">
    <property type="protein sequence ID" value="MBE1593945.1"/>
    <property type="molecule type" value="Genomic_DNA"/>
</dbReference>
<keyword evidence="4 8" id="KW-0276">Fatty acid metabolism</keyword>
<feature type="domain" description="4'-phosphopantetheinyl transferase" evidence="10">
    <location>
        <begin position="10"/>
        <end position="123"/>
    </location>
</feature>
<keyword evidence="2 8" id="KW-0808">Transferase</keyword>
<comment type="similarity">
    <text evidence="8">Belongs to the P-Pant transferase superfamily. AcpS family.</text>
</comment>
<dbReference type="Proteomes" id="UP000629287">
    <property type="component" value="Unassembled WGS sequence"/>
</dbReference>
<proteinExistence type="inferred from homology"/>
<reference evidence="11 12" key="1">
    <citation type="submission" date="2020-10" db="EMBL/GenBank/DDBJ databases">
        <title>Sequencing the genomes of 1000 actinobacteria strains.</title>
        <authorList>
            <person name="Klenk H.-P."/>
        </authorList>
    </citation>
    <scope>NUCLEOTIDE SEQUENCE [LARGE SCALE GENOMIC DNA]</scope>
    <source>
        <strain evidence="11 12">DSM 41803</strain>
    </source>
</reference>
<keyword evidence="6 8" id="KW-0443">Lipid metabolism</keyword>
<evidence type="ECO:0000256" key="9">
    <source>
        <dbReference type="SAM" id="MobiDB-lite"/>
    </source>
</evidence>
<evidence type="ECO:0000313" key="11">
    <source>
        <dbReference type="EMBL" id="MBE1593945.1"/>
    </source>
</evidence>
<dbReference type="AlphaFoldDB" id="A0A8I0TLW8"/>
<feature type="region of interest" description="Disordered" evidence="9">
    <location>
        <begin position="136"/>
        <end position="182"/>
    </location>
</feature>
<evidence type="ECO:0000256" key="1">
    <source>
        <dbReference type="ARBA" id="ARBA00022516"/>
    </source>
</evidence>
<dbReference type="GeneID" id="86824777"/>
<keyword evidence="5 8" id="KW-0460">Magnesium</keyword>
<gene>
    <name evidence="8" type="primary">acpS</name>
    <name evidence="11" type="ORF">H4687_000074</name>
</gene>
<dbReference type="GO" id="GO:0005737">
    <property type="term" value="C:cytoplasm"/>
    <property type="evidence" value="ECO:0007669"/>
    <property type="project" value="UniProtKB-SubCell"/>
</dbReference>
<evidence type="ECO:0000256" key="6">
    <source>
        <dbReference type="ARBA" id="ARBA00023098"/>
    </source>
</evidence>
<comment type="function">
    <text evidence="8">Transfers the 4'-phosphopantetheine moiety from coenzyme A to a Ser of acyl-carrier-protein.</text>
</comment>
<feature type="binding site" evidence="8">
    <location>
        <position position="14"/>
    </location>
    <ligand>
        <name>Mg(2+)</name>
        <dbReference type="ChEBI" id="CHEBI:18420"/>
    </ligand>
</feature>
<evidence type="ECO:0000256" key="4">
    <source>
        <dbReference type="ARBA" id="ARBA00022832"/>
    </source>
</evidence>
<evidence type="ECO:0000313" key="12">
    <source>
        <dbReference type="Proteomes" id="UP000629287"/>
    </source>
</evidence>
<dbReference type="InterPro" id="IPR008278">
    <property type="entry name" value="4-PPantetheinyl_Trfase_dom"/>
</dbReference>
<protein>
    <recommendedName>
        <fullName evidence="8">Holo-[acyl-carrier-protein] synthase</fullName>
        <shortName evidence="8">Holo-ACP synthase</shortName>
        <ecNumber evidence="8">2.7.8.7</ecNumber>
    </recommendedName>
    <alternativeName>
        <fullName evidence="8">4'-phosphopantetheinyl transferase AcpS</fullName>
    </alternativeName>
</protein>
<comment type="caution">
    <text evidence="11">The sequence shown here is derived from an EMBL/GenBank/DDBJ whole genome shotgun (WGS) entry which is preliminary data.</text>
</comment>
<dbReference type="OrthoDB" id="5510361at2"/>
<evidence type="ECO:0000256" key="5">
    <source>
        <dbReference type="ARBA" id="ARBA00022842"/>
    </source>
</evidence>
<organism evidence="11 12">
    <name type="scientific">Streptomyces stelliscabiei</name>
    <dbReference type="NCBI Taxonomy" id="146820"/>
    <lineage>
        <taxon>Bacteria</taxon>
        <taxon>Bacillati</taxon>
        <taxon>Actinomycetota</taxon>
        <taxon>Actinomycetes</taxon>
        <taxon>Kitasatosporales</taxon>
        <taxon>Streptomycetaceae</taxon>
        <taxon>Streptomyces</taxon>
    </lineage>
</organism>
<dbReference type="GO" id="GO:0008897">
    <property type="term" value="F:holo-[acyl-carrier-protein] synthase activity"/>
    <property type="evidence" value="ECO:0007669"/>
    <property type="project" value="UniProtKB-UniRule"/>
</dbReference>
<evidence type="ECO:0000256" key="3">
    <source>
        <dbReference type="ARBA" id="ARBA00022723"/>
    </source>
</evidence>
<dbReference type="InterPro" id="IPR029069">
    <property type="entry name" value="HotDog_dom_sf"/>
</dbReference>
<dbReference type="GO" id="GO:0000287">
    <property type="term" value="F:magnesium ion binding"/>
    <property type="evidence" value="ECO:0007669"/>
    <property type="project" value="UniProtKB-UniRule"/>
</dbReference>
<dbReference type="RefSeq" id="WP_050399725.1">
    <property type="nucleotide sequence ID" value="NZ_JADBGF010000001.1"/>
</dbReference>
<dbReference type="Pfam" id="PF01648">
    <property type="entry name" value="ACPS"/>
    <property type="match status" value="1"/>
</dbReference>
<dbReference type="Gene3D" id="3.10.129.10">
    <property type="entry name" value="Hotdog Thioesterase"/>
    <property type="match status" value="1"/>
</dbReference>
<dbReference type="HAMAP" id="MF_00101">
    <property type="entry name" value="AcpS"/>
    <property type="match status" value="1"/>
</dbReference>
<keyword evidence="7 8" id="KW-0275">Fatty acid biosynthesis</keyword>
<evidence type="ECO:0000259" key="10">
    <source>
        <dbReference type="Pfam" id="PF01648"/>
    </source>
</evidence>
<keyword evidence="1 8" id="KW-0444">Lipid biosynthesis</keyword>
<evidence type="ECO:0000256" key="7">
    <source>
        <dbReference type="ARBA" id="ARBA00023160"/>
    </source>
</evidence>
<feature type="binding site" evidence="8">
    <location>
        <position position="63"/>
    </location>
    <ligand>
        <name>Mg(2+)</name>
        <dbReference type="ChEBI" id="CHEBI:18420"/>
    </ligand>
</feature>
<keyword evidence="8" id="KW-0963">Cytoplasm</keyword>
<keyword evidence="3 8" id="KW-0479">Metal-binding</keyword>
<comment type="catalytic activity">
    <reaction evidence="8">
        <text>apo-[ACP] + CoA = holo-[ACP] + adenosine 3',5'-bisphosphate + H(+)</text>
        <dbReference type="Rhea" id="RHEA:12068"/>
        <dbReference type="Rhea" id="RHEA-COMP:9685"/>
        <dbReference type="Rhea" id="RHEA-COMP:9690"/>
        <dbReference type="ChEBI" id="CHEBI:15378"/>
        <dbReference type="ChEBI" id="CHEBI:29999"/>
        <dbReference type="ChEBI" id="CHEBI:57287"/>
        <dbReference type="ChEBI" id="CHEBI:58343"/>
        <dbReference type="ChEBI" id="CHEBI:64479"/>
        <dbReference type="EC" id="2.7.8.7"/>
    </reaction>
</comment>
<accession>A0A8I0TLW8</accession>
<dbReference type="EC" id="2.7.8.7" evidence="8"/>
<dbReference type="Gene3D" id="3.90.470.20">
    <property type="entry name" value="4'-phosphopantetheinyl transferase domain"/>
    <property type="match status" value="1"/>
</dbReference>
<dbReference type="SUPFAM" id="SSF56214">
    <property type="entry name" value="4'-phosphopantetheinyl transferase"/>
    <property type="match status" value="1"/>
</dbReference>
<keyword evidence="11" id="KW-0456">Lyase</keyword>